<gene>
    <name evidence="2" type="ORF">AVEN_17193_1</name>
</gene>
<organism evidence="2 3">
    <name type="scientific">Araneus ventricosus</name>
    <name type="common">Orbweaver spider</name>
    <name type="synonym">Epeira ventricosa</name>
    <dbReference type="NCBI Taxonomy" id="182803"/>
    <lineage>
        <taxon>Eukaryota</taxon>
        <taxon>Metazoa</taxon>
        <taxon>Ecdysozoa</taxon>
        <taxon>Arthropoda</taxon>
        <taxon>Chelicerata</taxon>
        <taxon>Arachnida</taxon>
        <taxon>Araneae</taxon>
        <taxon>Araneomorphae</taxon>
        <taxon>Entelegynae</taxon>
        <taxon>Araneoidea</taxon>
        <taxon>Araneidae</taxon>
        <taxon>Araneus</taxon>
    </lineage>
</organism>
<dbReference type="AlphaFoldDB" id="A0A4Y2DTR8"/>
<sequence>MENVQRLPRDQELVTSHRTTRHPKKARPLRCAPLLFDFGNSTLFVPAIRRRLVSKRWRAAASRRRILILRKDRVGYVNKYPQIVIV</sequence>
<evidence type="ECO:0000313" key="2">
    <source>
        <dbReference type="EMBL" id="GBM19426.1"/>
    </source>
</evidence>
<evidence type="ECO:0000313" key="3">
    <source>
        <dbReference type="Proteomes" id="UP000499080"/>
    </source>
</evidence>
<accession>A0A4Y2DTR8</accession>
<proteinExistence type="predicted"/>
<comment type="caution">
    <text evidence="2">The sequence shown here is derived from an EMBL/GenBank/DDBJ whole genome shotgun (WGS) entry which is preliminary data.</text>
</comment>
<reference evidence="2 3" key="1">
    <citation type="journal article" date="2019" name="Sci. Rep.">
        <title>Orb-weaving spider Araneus ventricosus genome elucidates the spidroin gene catalogue.</title>
        <authorList>
            <person name="Kono N."/>
            <person name="Nakamura H."/>
            <person name="Ohtoshi R."/>
            <person name="Moran D.A.P."/>
            <person name="Shinohara A."/>
            <person name="Yoshida Y."/>
            <person name="Fujiwara M."/>
            <person name="Mori M."/>
            <person name="Tomita M."/>
            <person name="Arakawa K."/>
        </authorList>
    </citation>
    <scope>NUCLEOTIDE SEQUENCE [LARGE SCALE GENOMIC DNA]</scope>
</reference>
<name>A0A4Y2DTR8_ARAVE</name>
<feature type="region of interest" description="Disordered" evidence="1">
    <location>
        <begin position="1"/>
        <end position="25"/>
    </location>
</feature>
<keyword evidence="3" id="KW-1185">Reference proteome</keyword>
<dbReference type="EMBL" id="BGPR01000423">
    <property type="protein sequence ID" value="GBM19426.1"/>
    <property type="molecule type" value="Genomic_DNA"/>
</dbReference>
<protein>
    <submittedName>
        <fullName evidence="2">Uncharacterized protein</fullName>
    </submittedName>
</protein>
<dbReference type="Proteomes" id="UP000499080">
    <property type="component" value="Unassembled WGS sequence"/>
</dbReference>
<evidence type="ECO:0000256" key="1">
    <source>
        <dbReference type="SAM" id="MobiDB-lite"/>
    </source>
</evidence>